<evidence type="ECO:0000313" key="2">
    <source>
        <dbReference type="Proteomes" id="UP000215405"/>
    </source>
</evidence>
<gene>
    <name evidence="1" type="ORF">B7H23_07310</name>
</gene>
<name>A0A231V3C4_9HYPH</name>
<evidence type="ECO:0000313" key="1">
    <source>
        <dbReference type="EMBL" id="OXT02685.1"/>
    </source>
</evidence>
<dbReference type="RefSeq" id="WP_094076636.1">
    <property type="nucleotide sequence ID" value="NZ_NBYO01000001.1"/>
</dbReference>
<reference evidence="2" key="1">
    <citation type="journal article" date="2017" name="Int. J. Syst. Evol. Microbiol.">
        <title>Notoacmeibacter marinus gen. nov., sp. nov., isolated from the gut of a limpet and proposal of Notoacmeibacteraceae fam. nov. in the order Rhizobiales of the class Alphaproteobacteria.</title>
        <authorList>
            <person name="Huang Z."/>
            <person name="Guo F."/>
            <person name="Lai Q."/>
        </authorList>
    </citation>
    <scope>NUCLEOTIDE SEQUENCE [LARGE SCALE GENOMIC DNA]</scope>
    <source>
        <strain evidence="2">XMTR2A4</strain>
    </source>
</reference>
<organism evidence="1 2">
    <name type="scientific">Notoacmeibacter marinus</name>
    <dbReference type="NCBI Taxonomy" id="1876515"/>
    <lineage>
        <taxon>Bacteria</taxon>
        <taxon>Pseudomonadati</taxon>
        <taxon>Pseudomonadota</taxon>
        <taxon>Alphaproteobacteria</taxon>
        <taxon>Hyphomicrobiales</taxon>
        <taxon>Notoacmeibacteraceae</taxon>
        <taxon>Notoacmeibacter</taxon>
    </lineage>
</organism>
<protein>
    <submittedName>
        <fullName evidence="1">Uncharacterized protein</fullName>
    </submittedName>
</protein>
<comment type="caution">
    <text evidence="1">The sequence shown here is derived from an EMBL/GenBank/DDBJ whole genome shotgun (WGS) entry which is preliminary data.</text>
</comment>
<dbReference type="EMBL" id="NBYO01000001">
    <property type="protein sequence ID" value="OXT02685.1"/>
    <property type="molecule type" value="Genomic_DNA"/>
</dbReference>
<keyword evidence="2" id="KW-1185">Reference proteome</keyword>
<dbReference type="AlphaFoldDB" id="A0A231V3C4"/>
<accession>A0A231V3C4</accession>
<proteinExistence type="predicted"/>
<dbReference type="Proteomes" id="UP000215405">
    <property type="component" value="Unassembled WGS sequence"/>
</dbReference>
<sequence>MSKRLDIEWLVSLRSYDEFNTNRPVSSKPFAYGLRKLDLPVKHGGHIQYIHRKNGRMTDYIFCSDPDDVPVPQCRHVIEMAPIDVQISYAATYLPQWAAIRRTVAAMIECFHTQPAGD</sequence>